<proteinExistence type="predicted"/>
<comment type="caution">
    <text evidence="1">The sequence shown here is derived from an EMBL/GenBank/DDBJ whole genome shotgun (WGS) entry which is preliminary data.</text>
</comment>
<accession>A0A1A9QFP1</accession>
<dbReference type="EMBL" id="LWUJ01000010">
    <property type="protein sequence ID" value="OAL10529.1"/>
    <property type="molecule type" value="Genomic_DNA"/>
</dbReference>
<dbReference type="AlphaFoldDB" id="A0A1A9QFP1"/>
<reference evidence="2" key="1">
    <citation type="submission" date="2016-04" db="EMBL/GenBank/DDBJ databases">
        <authorList>
            <person name="Quiroz-Castaneda R.E."/>
            <person name="Martinez-Ocampo F."/>
        </authorList>
    </citation>
    <scope>NUCLEOTIDE SEQUENCE [LARGE SCALE GENOMIC DNA]</scope>
    <source>
        <strain evidence="2">INIFAP01</strain>
    </source>
</reference>
<protein>
    <submittedName>
        <fullName evidence="1">Uncharacterized protein</fullName>
    </submittedName>
</protein>
<gene>
    <name evidence="1" type="ORF">A6V39_00495</name>
</gene>
<dbReference type="Proteomes" id="UP000077623">
    <property type="component" value="Unassembled WGS sequence"/>
</dbReference>
<evidence type="ECO:0000313" key="2">
    <source>
        <dbReference type="Proteomes" id="UP000077623"/>
    </source>
</evidence>
<keyword evidence="2" id="KW-1185">Reference proteome</keyword>
<dbReference type="STRING" id="432608.A6V39_00495"/>
<sequence length="145" mass="17046">MITKESFKNLIKDGNSETGTWKEQEWSDALKKWCEKNLVLKSAENQEKVEKYCIKPPLTIKERIERCGKRVVTDWDDEKLERMLQSDFQFFTDFAFATGTVLNRFNKSEFKAALIQWCTSNIKIELNHTNANDIWTKVQARCLDS</sequence>
<dbReference type="RefSeq" id="WP_187149763.1">
    <property type="nucleotide sequence ID" value="NZ_LWUJ01000010.1"/>
</dbReference>
<name>A0A1A9QFP1_9MOLU</name>
<organism evidence="1 2">
    <name type="scientific">Candidatus Mycoplasma haematobovis</name>
    <dbReference type="NCBI Taxonomy" id="432608"/>
    <lineage>
        <taxon>Bacteria</taxon>
        <taxon>Bacillati</taxon>
        <taxon>Mycoplasmatota</taxon>
        <taxon>Mollicutes</taxon>
        <taxon>Mycoplasmataceae</taxon>
        <taxon>Mycoplasma</taxon>
    </lineage>
</organism>
<evidence type="ECO:0000313" key="1">
    <source>
        <dbReference type="EMBL" id="OAL10529.1"/>
    </source>
</evidence>